<proteinExistence type="predicted"/>
<dbReference type="Proteomes" id="UP000789920">
    <property type="component" value="Unassembled WGS sequence"/>
</dbReference>
<organism evidence="1 2">
    <name type="scientific">Racocetra persica</name>
    <dbReference type="NCBI Taxonomy" id="160502"/>
    <lineage>
        <taxon>Eukaryota</taxon>
        <taxon>Fungi</taxon>
        <taxon>Fungi incertae sedis</taxon>
        <taxon>Mucoromycota</taxon>
        <taxon>Glomeromycotina</taxon>
        <taxon>Glomeromycetes</taxon>
        <taxon>Diversisporales</taxon>
        <taxon>Gigasporaceae</taxon>
        <taxon>Racocetra</taxon>
    </lineage>
</organism>
<reference evidence="1" key="1">
    <citation type="submission" date="2021-06" db="EMBL/GenBank/DDBJ databases">
        <authorList>
            <person name="Kallberg Y."/>
            <person name="Tangrot J."/>
            <person name="Rosling A."/>
        </authorList>
    </citation>
    <scope>NUCLEOTIDE SEQUENCE</scope>
    <source>
        <strain evidence="1">MA461A</strain>
    </source>
</reference>
<name>A0ACA9SQP2_9GLOM</name>
<protein>
    <submittedName>
        <fullName evidence="1">29536_t:CDS:1</fullName>
    </submittedName>
</protein>
<sequence>TIPEVHHSPNLNASFEESTRSSVVDNYSLALVWRIEICHFIG</sequence>
<keyword evidence="2" id="KW-1185">Reference proteome</keyword>
<evidence type="ECO:0000313" key="1">
    <source>
        <dbReference type="EMBL" id="CAG8845672.1"/>
    </source>
</evidence>
<dbReference type="EMBL" id="CAJVQC010147844">
    <property type="protein sequence ID" value="CAG8845672.1"/>
    <property type="molecule type" value="Genomic_DNA"/>
</dbReference>
<comment type="caution">
    <text evidence="1">The sequence shown here is derived from an EMBL/GenBank/DDBJ whole genome shotgun (WGS) entry which is preliminary data.</text>
</comment>
<feature type="non-terminal residue" evidence="1">
    <location>
        <position position="1"/>
    </location>
</feature>
<accession>A0ACA9SQP2</accession>
<feature type="non-terminal residue" evidence="1">
    <location>
        <position position="42"/>
    </location>
</feature>
<gene>
    <name evidence="1" type="ORF">RPERSI_LOCUS33770</name>
</gene>
<evidence type="ECO:0000313" key="2">
    <source>
        <dbReference type="Proteomes" id="UP000789920"/>
    </source>
</evidence>